<dbReference type="SUPFAM" id="SSF141371">
    <property type="entry name" value="PilZ domain-like"/>
    <property type="match status" value="1"/>
</dbReference>
<reference evidence="2 3" key="1">
    <citation type="submission" date="2020-03" db="EMBL/GenBank/DDBJ databases">
        <title>Sphingomonas sp. nov., isolated from fish.</title>
        <authorList>
            <person name="Hyun D.-W."/>
            <person name="Bae J.-W."/>
        </authorList>
    </citation>
    <scope>NUCLEOTIDE SEQUENCE [LARGE SCALE GENOMIC DNA]</scope>
    <source>
        <strain evidence="2 3">HDW15B</strain>
    </source>
</reference>
<keyword evidence="3" id="KW-1185">Reference proteome</keyword>
<dbReference type="EMBL" id="CP049869">
    <property type="protein sequence ID" value="QIK77886.1"/>
    <property type="molecule type" value="Genomic_DNA"/>
</dbReference>
<dbReference type="AlphaFoldDB" id="A0A6G7YME3"/>
<organism evidence="2 3">
    <name type="scientific">Sphingomonas piscis</name>
    <dbReference type="NCBI Taxonomy" id="2714943"/>
    <lineage>
        <taxon>Bacteria</taxon>
        <taxon>Pseudomonadati</taxon>
        <taxon>Pseudomonadota</taxon>
        <taxon>Alphaproteobacteria</taxon>
        <taxon>Sphingomonadales</taxon>
        <taxon>Sphingomonadaceae</taxon>
        <taxon>Sphingomonas</taxon>
    </lineage>
</organism>
<evidence type="ECO:0000259" key="1">
    <source>
        <dbReference type="Pfam" id="PF07238"/>
    </source>
</evidence>
<proteinExistence type="predicted"/>
<evidence type="ECO:0000313" key="3">
    <source>
        <dbReference type="Proteomes" id="UP000503222"/>
    </source>
</evidence>
<dbReference type="Proteomes" id="UP000503222">
    <property type="component" value="Chromosome"/>
</dbReference>
<accession>A0A6G7YME3</accession>
<dbReference type="Pfam" id="PF07238">
    <property type="entry name" value="PilZ"/>
    <property type="match status" value="1"/>
</dbReference>
<sequence>MEMRAYAIRFDNSILDLSLVNLSYDGCAVETTEQLIPGELLRLSVLERGFVKAAVRWYKDRKAGLLFEPEGYEPAHKQRSAQRPLISAPVVLRRAGRGGYPVQTKDLTRFGCRCEYVERPNIGETVWIRLDGLEALEARTCWLAESNVGLEFLNPIHPAVFDLLLERTQGKLG</sequence>
<protein>
    <recommendedName>
        <fullName evidence="1">PilZ domain-containing protein</fullName>
    </recommendedName>
</protein>
<feature type="domain" description="PilZ" evidence="1">
    <location>
        <begin position="78"/>
        <end position="158"/>
    </location>
</feature>
<evidence type="ECO:0000313" key="2">
    <source>
        <dbReference type="EMBL" id="QIK77886.1"/>
    </source>
</evidence>
<dbReference type="GO" id="GO:0035438">
    <property type="term" value="F:cyclic-di-GMP binding"/>
    <property type="evidence" value="ECO:0007669"/>
    <property type="project" value="InterPro"/>
</dbReference>
<dbReference type="InterPro" id="IPR009875">
    <property type="entry name" value="PilZ_domain"/>
</dbReference>
<name>A0A6G7YME3_9SPHN</name>
<gene>
    <name evidence="2" type="ORF">G7077_02110</name>
</gene>
<dbReference type="KEGG" id="spii:G7077_02110"/>